<gene>
    <name evidence="2" type="ORF">EDB92DRAFT_1994443</name>
</gene>
<dbReference type="GO" id="GO:0016788">
    <property type="term" value="F:hydrolase activity, acting on ester bonds"/>
    <property type="evidence" value="ECO:0007669"/>
    <property type="project" value="InterPro"/>
</dbReference>
<evidence type="ECO:0000313" key="2">
    <source>
        <dbReference type="EMBL" id="KAH8991163.1"/>
    </source>
</evidence>
<dbReference type="Proteomes" id="UP001201163">
    <property type="component" value="Unassembled WGS sequence"/>
</dbReference>
<keyword evidence="3" id="KW-1185">Reference proteome</keyword>
<name>A0AAD4LGN9_9AGAM</name>
<dbReference type="InterPro" id="IPR007312">
    <property type="entry name" value="Phosphoesterase"/>
</dbReference>
<accession>A0AAD4LGN9</accession>
<dbReference type="AlphaFoldDB" id="A0AAD4LGN9"/>
<evidence type="ECO:0000256" key="1">
    <source>
        <dbReference type="ARBA" id="ARBA00022801"/>
    </source>
</evidence>
<dbReference type="Pfam" id="PF04185">
    <property type="entry name" value="Phosphoesterase"/>
    <property type="match status" value="1"/>
</dbReference>
<dbReference type="GO" id="GO:0009395">
    <property type="term" value="P:phospholipid catabolic process"/>
    <property type="evidence" value="ECO:0007669"/>
    <property type="project" value="TreeGrafter"/>
</dbReference>
<comment type="caution">
    <text evidence="2">The sequence shown here is derived from an EMBL/GenBank/DDBJ whole genome shotgun (WGS) entry which is preliminary data.</text>
</comment>
<keyword evidence="1" id="KW-0378">Hydrolase</keyword>
<dbReference type="PANTHER" id="PTHR31956:SF8">
    <property type="entry name" value="ACID PHOSPHATASE PHOA (AFU_ORTHOLOGUE AFUA_1G03570)"/>
    <property type="match status" value="1"/>
</dbReference>
<dbReference type="PANTHER" id="PTHR31956">
    <property type="entry name" value="NON-SPECIFIC PHOSPHOLIPASE C4-RELATED"/>
    <property type="match status" value="1"/>
</dbReference>
<dbReference type="InterPro" id="IPR017850">
    <property type="entry name" value="Alkaline_phosphatase_core_sf"/>
</dbReference>
<dbReference type="EMBL" id="JAKELL010000027">
    <property type="protein sequence ID" value="KAH8991163.1"/>
    <property type="molecule type" value="Genomic_DNA"/>
</dbReference>
<sequence length="405" mass="43502">MVQRHRPANDTHRSTPVLLNSICGSGKSNSLIHCTVLLTPRQALTFVPPSTSPTAPSANYVGANNGTLPISPIVPGRSFDRFIQIWLENTDFATASAAPVFKSLASQGILLNKSFALTHPSEPNYVASVGGDYWGMASDNMFNIPSNIATIVDVLDTKSISWASYSENMPTDNFGGFNFASTNYVSGTGTYTYYVRKHNPLVIYDSVATNPSRATRIRNFNDFAADINANAIPQWVFVTPNMVNDAHDTDVTYSSAWLNYWLVPLLSNPNFNNDRTLILLTFDENSSSGVNNQIWSVLLGGAVPAALRGTTDSTFYTHYSSLSTVQANWALGSLGRFDTNKTLANVYSPVAAAVGYTNQVVNPIPILNKSGTEPGPLNPNPALVTPYPPPDTSAVGAGGGPVIVL</sequence>
<organism evidence="2 3">
    <name type="scientific">Lactarius akahatsu</name>
    <dbReference type="NCBI Taxonomy" id="416441"/>
    <lineage>
        <taxon>Eukaryota</taxon>
        <taxon>Fungi</taxon>
        <taxon>Dikarya</taxon>
        <taxon>Basidiomycota</taxon>
        <taxon>Agaricomycotina</taxon>
        <taxon>Agaricomycetes</taxon>
        <taxon>Russulales</taxon>
        <taxon>Russulaceae</taxon>
        <taxon>Lactarius</taxon>
    </lineage>
</organism>
<evidence type="ECO:0000313" key="3">
    <source>
        <dbReference type="Proteomes" id="UP001201163"/>
    </source>
</evidence>
<reference evidence="2" key="1">
    <citation type="submission" date="2022-01" db="EMBL/GenBank/DDBJ databases">
        <title>Comparative genomics reveals a dynamic genome evolution in the ectomycorrhizal milk-cap (Lactarius) mushrooms.</title>
        <authorList>
            <consortium name="DOE Joint Genome Institute"/>
            <person name="Lebreton A."/>
            <person name="Tang N."/>
            <person name="Kuo A."/>
            <person name="LaButti K."/>
            <person name="Drula E."/>
            <person name="Barry K."/>
            <person name="Clum A."/>
            <person name="Lipzen A."/>
            <person name="Mousain D."/>
            <person name="Ng V."/>
            <person name="Wang R."/>
            <person name="Wang X."/>
            <person name="Dai Y."/>
            <person name="Henrissat B."/>
            <person name="Grigoriev I.V."/>
            <person name="Guerin-Laguette A."/>
            <person name="Yu F."/>
            <person name="Martin F.M."/>
        </authorList>
    </citation>
    <scope>NUCLEOTIDE SEQUENCE</scope>
    <source>
        <strain evidence="2">QP</strain>
    </source>
</reference>
<proteinExistence type="predicted"/>
<protein>
    <submittedName>
        <fullName evidence="2">Phosphoesterase family-domain-containing protein</fullName>
    </submittedName>
</protein>
<dbReference type="Gene3D" id="3.40.720.10">
    <property type="entry name" value="Alkaline Phosphatase, subunit A"/>
    <property type="match status" value="1"/>
</dbReference>